<dbReference type="Gene3D" id="3.30.40.10">
    <property type="entry name" value="Zinc/RING finger domain, C3HC4 (zinc finger)"/>
    <property type="match status" value="2"/>
</dbReference>
<evidence type="ECO:0000256" key="6">
    <source>
        <dbReference type="SAM" id="MobiDB-lite"/>
    </source>
</evidence>
<dbReference type="InterPro" id="IPR050701">
    <property type="entry name" value="Histone_Mod_Regulator"/>
</dbReference>
<comment type="caution">
    <text evidence="9">The sequence shown here is derived from an EMBL/GenBank/DDBJ whole genome shotgun (WGS) entry which is preliminary data.</text>
</comment>
<feature type="compositionally biased region" description="Polar residues" evidence="6">
    <location>
        <begin position="372"/>
        <end position="384"/>
    </location>
</feature>
<feature type="domain" description="PHD-type" evidence="7">
    <location>
        <begin position="25"/>
        <end position="77"/>
    </location>
</feature>
<dbReference type="InterPro" id="IPR019787">
    <property type="entry name" value="Znf_PHD-finger"/>
</dbReference>
<keyword evidence="2 4" id="KW-0863">Zinc-finger</keyword>
<feature type="compositionally biased region" description="Polar residues" evidence="6">
    <location>
        <begin position="518"/>
        <end position="546"/>
    </location>
</feature>
<dbReference type="InterPro" id="IPR049773">
    <property type="entry name" value="AF10-like_CC"/>
</dbReference>
<evidence type="ECO:0000256" key="4">
    <source>
        <dbReference type="PROSITE-ProRule" id="PRU00146"/>
    </source>
</evidence>
<dbReference type="SMART" id="SM00249">
    <property type="entry name" value="PHD"/>
    <property type="match status" value="2"/>
</dbReference>
<keyword evidence="3" id="KW-0862">Zinc</keyword>
<dbReference type="InterPro" id="IPR013083">
    <property type="entry name" value="Znf_RING/FYVE/PHD"/>
</dbReference>
<dbReference type="InterPro" id="IPR001965">
    <property type="entry name" value="Znf_PHD"/>
</dbReference>
<dbReference type="CDD" id="cd20901">
    <property type="entry name" value="CC_AF10"/>
    <property type="match status" value="1"/>
</dbReference>
<gene>
    <name evidence="9" type="ORF">CVLEPA_LOCUS23147</name>
</gene>
<evidence type="ECO:0000256" key="2">
    <source>
        <dbReference type="ARBA" id="ARBA00022771"/>
    </source>
</evidence>
<protein>
    <recommendedName>
        <fullName evidence="11">Protein AF-10</fullName>
    </recommendedName>
</protein>
<dbReference type="PANTHER" id="PTHR13793">
    <property type="entry name" value="PHD FINGER PROTEINS"/>
    <property type="match status" value="1"/>
</dbReference>
<feature type="compositionally biased region" description="Polar residues" evidence="6">
    <location>
        <begin position="428"/>
        <end position="439"/>
    </location>
</feature>
<dbReference type="PROSITE" id="PS51805">
    <property type="entry name" value="EPHD"/>
    <property type="match status" value="1"/>
</dbReference>
<evidence type="ECO:0000256" key="3">
    <source>
        <dbReference type="ARBA" id="ARBA00022833"/>
    </source>
</evidence>
<dbReference type="PANTHER" id="PTHR13793:SF164">
    <property type="entry name" value="ALHAMBRA, ISOFORM P"/>
    <property type="match status" value="1"/>
</dbReference>
<evidence type="ECO:0000313" key="10">
    <source>
        <dbReference type="Proteomes" id="UP001642483"/>
    </source>
</evidence>
<evidence type="ECO:0000313" key="9">
    <source>
        <dbReference type="EMBL" id="CAK8690540.1"/>
    </source>
</evidence>
<evidence type="ECO:0008006" key="11">
    <source>
        <dbReference type="Google" id="ProtNLM"/>
    </source>
</evidence>
<organism evidence="9 10">
    <name type="scientific">Clavelina lepadiformis</name>
    <name type="common">Light-bulb sea squirt</name>
    <name type="synonym">Ascidia lepadiformis</name>
    <dbReference type="NCBI Taxonomy" id="159417"/>
    <lineage>
        <taxon>Eukaryota</taxon>
        <taxon>Metazoa</taxon>
        <taxon>Chordata</taxon>
        <taxon>Tunicata</taxon>
        <taxon>Ascidiacea</taxon>
        <taxon>Aplousobranchia</taxon>
        <taxon>Clavelinidae</taxon>
        <taxon>Clavelina</taxon>
    </lineage>
</organism>
<name>A0ABP0GK17_CLALP</name>
<dbReference type="InterPro" id="IPR034732">
    <property type="entry name" value="EPHD"/>
</dbReference>
<dbReference type="PROSITE" id="PS50016">
    <property type="entry name" value="ZF_PHD_2"/>
    <property type="match status" value="1"/>
</dbReference>
<proteinExistence type="predicted"/>
<reference evidence="9 10" key="1">
    <citation type="submission" date="2024-02" db="EMBL/GenBank/DDBJ databases">
        <authorList>
            <person name="Daric V."/>
            <person name="Darras S."/>
        </authorList>
    </citation>
    <scope>NUCLEOTIDE SEQUENCE [LARGE SCALE GENOMIC DNA]</scope>
</reference>
<evidence type="ECO:0000256" key="5">
    <source>
        <dbReference type="SAM" id="Coils"/>
    </source>
</evidence>
<accession>A0ABP0GK17</accession>
<feature type="region of interest" description="Disordered" evidence="6">
    <location>
        <begin position="518"/>
        <end position="559"/>
    </location>
</feature>
<dbReference type="SUPFAM" id="SSF57903">
    <property type="entry name" value="FYVE/PHD zinc finger"/>
    <property type="match status" value="1"/>
</dbReference>
<dbReference type="Pfam" id="PF13831">
    <property type="entry name" value="PHD_2"/>
    <property type="match status" value="1"/>
</dbReference>
<sequence>MDIGIEAISCSGKMPANTSTDKPMLGGCCVCLDERGWAENPLVYCDGHGCTIAVHQACYGIVTVPSGPWYCSRCEVHKNSSVKLQCVLCPHQDGAMKKTDNGKWAHVVCALYIPEVEFGNVSSMEPIVLEKIPDERYNRICYVCEEKNSPRKSFGACMNCAKSGCKQNFHVTCAQMSGLLCEEAGGSNTTKYCGYCSQHFSKHKKANPFKSLACSQVYKLPTSSSGTLIDVLPEQADQNLKSNKTVESVYVTKVESVENQIQSINSTTLEACERKSSEEVSTETLKAVDTPTTISSITPLPVLGTTLPSQVEECTSHAIQQGGEVVLPDIKKDVKLKQVIQKEDVIKKKRKTLKNPAEPGAKKVSKPRKSNKPNVNSIAGQQKMETLKPASADTILHETRYAVAPKHSVISLSSFGTSSVEPSDHTDVGSTKPTPTGQTLEHDGLTAIEHLMDQQSTDLMQFFQEFGTSTPVASLLKMLHTLREENTQLESSVEKMTHRRDQLLAIKARLSVPLMSSQYSTINRPQPETSIADSKPFNPTSQSQQHAAPYPYYTNESSQ</sequence>
<feature type="region of interest" description="Disordered" evidence="6">
    <location>
        <begin position="348"/>
        <end position="386"/>
    </location>
</feature>
<evidence type="ECO:0000256" key="1">
    <source>
        <dbReference type="ARBA" id="ARBA00022723"/>
    </source>
</evidence>
<dbReference type="EMBL" id="CAWYQH010000119">
    <property type="protein sequence ID" value="CAK8690540.1"/>
    <property type="molecule type" value="Genomic_DNA"/>
</dbReference>
<feature type="domain" description="PHD-type" evidence="8">
    <location>
        <begin position="83"/>
        <end position="200"/>
    </location>
</feature>
<dbReference type="CDD" id="cd15574">
    <property type="entry name" value="PHD_AF10_AF17"/>
    <property type="match status" value="1"/>
</dbReference>
<keyword evidence="10" id="KW-1185">Reference proteome</keyword>
<dbReference type="Proteomes" id="UP001642483">
    <property type="component" value="Unassembled WGS sequence"/>
</dbReference>
<feature type="region of interest" description="Disordered" evidence="6">
    <location>
        <begin position="414"/>
        <end position="440"/>
    </location>
</feature>
<dbReference type="InterPro" id="IPR049781">
    <property type="entry name" value="AF10/AF17_PHD"/>
</dbReference>
<keyword evidence="1" id="KW-0479">Metal-binding</keyword>
<feature type="coiled-coil region" evidence="5">
    <location>
        <begin position="472"/>
        <end position="499"/>
    </location>
</feature>
<dbReference type="InterPro" id="IPR011011">
    <property type="entry name" value="Znf_FYVE_PHD"/>
</dbReference>
<keyword evidence="5" id="KW-0175">Coiled coil</keyword>
<evidence type="ECO:0000259" key="8">
    <source>
        <dbReference type="PROSITE" id="PS51805"/>
    </source>
</evidence>
<evidence type="ECO:0000259" key="7">
    <source>
        <dbReference type="PROSITE" id="PS50016"/>
    </source>
</evidence>
<dbReference type="Pfam" id="PF13832">
    <property type="entry name" value="zf-HC5HC2H_2"/>
    <property type="match status" value="1"/>
</dbReference>